<evidence type="ECO:0000256" key="3">
    <source>
        <dbReference type="ARBA" id="ARBA00010088"/>
    </source>
</evidence>
<comment type="catalytic activity">
    <reaction evidence="6">
        <text>cis-stilbene oxide + H2O = (1R,2R)-hydrobenzoin</text>
        <dbReference type="Rhea" id="RHEA:23900"/>
        <dbReference type="ChEBI" id="CHEBI:15377"/>
        <dbReference type="ChEBI" id="CHEBI:50004"/>
        <dbReference type="ChEBI" id="CHEBI:50014"/>
        <dbReference type="EC" id="3.3.2.9"/>
    </reaction>
</comment>
<dbReference type="EC" id="3.3.2.9" evidence="6"/>
<comment type="subcellular location">
    <subcellularLocation>
        <location evidence="6">Endoplasmic reticulum membrane</location>
    </subcellularLocation>
    <subcellularLocation>
        <location evidence="2">Microsome membrane</location>
        <topology evidence="2">Single-pass membrane protein</topology>
    </subcellularLocation>
</comment>
<sequence length="451" mass="51810">MGCALNISVIVLLVSIVIGYYVYNYTLPPPVPKIELTYWGPGTEKPDDKTIKPFKINIPKSELEDLRERIINTRKLTPPLVDGFTYGFNTVYLNKFVEFWKNKYNWTERETYLNKYPQFTTKIGGLNIHFLHVKPDKSLVKGRKVLPLLMIHGWPGSVVEFYKIIPMLTTPRPDADFVFEVIAPSLPGYAFSEAPSKPGLHVGHIGLIFNELMARLGFKQYYIQGGDWGSFIGHALTILRPDRVLGYHSNICSAQTPKARLYMLLFYLFPKLFVEESLQEKYVSQFSDMILESGYFHLQTTKPDTVGVALTDSPVGLAAYILEKFSTWTDRNWRSLPDGGLENLDKVELLDNIMIYWLTNSITTSVRLYKEFFVDDITKHGMFQSPTMVPTGCIYFKHELMIYPRQIVEEGFKNLISYNHQPKGGHFGAMEVPELLSADIWNFIKLLNKKK</sequence>
<comment type="catalytic activity">
    <reaction evidence="1 6">
        <text>1-(4-methoxyphenyl)-N-methyl-N-[(3-methyloxetan-3-yl)methyl]methanamine + H2O = 2-{[(4-methoxybenzyl)(methyl)amino]methyl}-2-methylpropane-1,3-diol</text>
        <dbReference type="Rhea" id="RHEA:55764"/>
        <dbReference type="ChEBI" id="CHEBI:15377"/>
        <dbReference type="ChEBI" id="CHEBI:139161"/>
        <dbReference type="ChEBI" id="CHEBI:139164"/>
        <dbReference type="EC" id="3.3.2.9"/>
    </reaction>
</comment>
<name>A0A9P0H7W8_NEZVI</name>
<evidence type="ECO:0000313" key="11">
    <source>
        <dbReference type="EMBL" id="CAH1396979.1"/>
    </source>
</evidence>
<dbReference type="Gene3D" id="3.40.50.1820">
    <property type="entry name" value="alpha/beta hydrolase"/>
    <property type="match status" value="1"/>
</dbReference>
<evidence type="ECO:0000256" key="1">
    <source>
        <dbReference type="ARBA" id="ARBA00000221"/>
    </source>
</evidence>
<dbReference type="PRINTS" id="PR00412">
    <property type="entry name" value="EPOXHYDRLASE"/>
</dbReference>
<dbReference type="PANTHER" id="PTHR21661:SF35">
    <property type="entry name" value="EPOXIDE HYDROLASE"/>
    <property type="match status" value="1"/>
</dbReference>
<dbReference type="InterPro" id="IPR016292">
    <property type="entry name" value="Epoxide_hydrolase"/>
</dbReference>
<dbReference type="Proteomes" id="UP001152798">
    <property type="component" value="Chromosome 3"/>
</dbReference>
<keyword evidence="5 6" id="KW-0378">Hydrolase</keyword>
<dbReference type="InterPro" id="IPR000639">
    <property type="entry name" value="Epox_hydrolase-like"/>
</dbReference>
<evidence type="ECO:0000256" key="8">
    <source>
        <dbReference type="SAM" id="Phobius"/>
    </source>
</evidence>
<feature type="active site" description="Proton donor" evidence="7">
    <location>
        <position position="369"/>
    </location>
</feature>
<comment type="similarity">
    <text evidence="3 6">Belongs to the peptidase S33 family.</text>
</comment>
<accession>A0A9P0H7W8</accession>
<gene>
    <name evidence="10" type="ORF">NEZAVI_LOCUS6914</name>
    <name evidence="11" type="ORF">NEZAVI_LOCUS6927</name>
</gene>
<keyword evidence="12" id="KW-1185">Reference proteome</keyword>
<dbReference type="EMBL" id="OV725079">
    <property type="protein sequence ID" value="CAH1396979.1"/>
    <property type="molecule type" value="Genomic_DNA"/>
</dbReference>
<dbReference type="EMBL" id="OV725079">
    <property type="protein sequence ID" value="CAH1396962.1"/>
    <property type="molecule type" value="Genomic_DNA"/>
</dbReference>
<keyword evidence="6" id="KW-0256">Endoplasmic reticulum</keyword>
<dbReference type="SUPFAM" id="SSF53474">
    <property type="entry name" value="alpha/beta-Hydrolases"/>
    <property type="match status" value="1"/>
</dbReference>
<organism evidence="11 12">
    <name type="scientific">Nezara viridula</name>
    <name type="common">Southern green stink bug</name>
    <name type="synonym">Cimex viridulus</name>
    <dbReference type="NCBI Taxonomy" id="85310"/>
    <lineage>
        <taxon>Eukaryota</taxon>
        <taxon>Metazoa</taxon>
        <taxon>Ecdysozoa</taxon>
        <taxon>Arthropoda</taxon>
        <taxon>Hexapoda</taxon>
        <taxon>Insecta</taxon>
        <taxon>Pterygota</taxon>
        <taxon>Neoptera</taxon>
        <taxon>Paraneoptera</taxon>
        <taxon>Hemiptera</taxon>
        <taxon>Heteroptera</taxon>
        <taxon>Panheteroptera</taxon>
        <taxon>Pentatomomorpha</taxon>
        <taxon>Pentatomoidea</taxon>
        <taxon>Pentatomidae</taxon>
        <taxon>Pentatominae</taxon>
        <taxon>Nezara</taxon>
    </lineage>
</organism>
<evidence type="ECO:0000256" key="6">
    <source>
        <dbReference type="PIRNR" id="PIRNR001112"/>
    </source>
</evidence>
<evidence type="ECO:0000256" key="5">
    <source>
        <dbReference type="ARBA" id="ARBA00022801"/>
    </source>
</evidence>
<feature type="transmembrane region" description="Helical" evidence="8">
    <location>
        <begin position="5"/>
        <end position="23"/>
    </location>
</feature>
<feature type="active site" description="Nucleophile" evidence="7">
    <location>
        <position position="227"/>
    </location>
</feature>
<evidence type="ECO:0000256" key="2">
    <source>
        <dbReference type="ARBA" id="ARBA00004111"/>
    </source>
</evidence>
<protein>
    <recommendedName>
        <fullName evidence="6">Epoxide hydrolase</fullName>
        <ecNumber evidence="6">3.3.2.9</ecNumber>
    </recommendedName>
</protein>
<dbReference type="PANTHER" id="PTHR21661">
    <property type="entry name" value="EPOXIDE HYDROLASE 1-RELATED"/>
    <property type="match status" value="1"/>
</dbReference>
<reference evidence="11" key="1">
    <citation type="submission" date="2022-01" db="EMBL/GenBank/DDBJ databases">
        <authorList>
            <person name="King R."/>
        </authorList>
    </citation>
    <scope>NUCLEOTIDE SEQUENCE</scope>
</reference>
<dbReference type="GO" id="GO:0005789">
    <property type="term" value="C:endoplasmic reticulum membrane"/>
    <property type="evidence" value="ECO:0007669"/>
    <property type="project" value="UniProtKB-SubCell"/>
</dbReference>
<comment type="function">
    <text evidence="6">Catalyzes juvenile hormone hydrolysis.</text>
</comment>
<keyword evidence="4 6" id="KW-0058">Aromatic hydrocarbons catabolism</keyword>
<dbReference type="InterPro" id="IPR010497">
    <property type="entry name" value="Epoxide_hydro_N"/>
</dbReference>
<keyword evidence="8" id="KW-0812">Transmembrane</keyword>
<dbReference type="GO" id="GO:0033961">
    <property type="term" value="F:cis-stilbene-oxide hydrolase activity"/>
    <property type="evidence" value="ECO:0007669"/>
    <property type="project" value="UniProtKB-UniRule"/>
</dbReference>
<evidence type="ECO:0000259" key="9">
    <source>
        <dbReference type="Pfam" id="PF06441"/>
    </source>
</evidence>
<dbReference type="OrthoDB" id="7130006at2759"/>
<dbReference type="AlphaFoldDB" id="A0A9P0H7W8"/>
<dbReference type="PIRSF" id="PIRSF001112">
    <property type="entry name" value="Epoxide_hydrolase"/>
    <property type="match status" value="1"/>
</dbReference>
<evidence type="ECO:0000313" key="12">
    <source>
        <dbReference type="Proteomes" id="UP001152798"/>
    </source>
</evidence>
<keyword evidence="6 8" id="KW-0472">Membrane</keyword>
<evidence type="ECO:0000256" key="7">
    <source>
        <dbReference type="PIRSR" id="PIRSR001112-1"/>
    </source>
</evidence>
<dbReference type="Pfam" id="PF06441">
    <property type="entry name" value="EHN"/>
    <property type="match status" value="1"/>
</dbReference>
<keyword evidence="8" id="KW-1133">Transmembrane helix</keyword>
<feature type="domain" description="Epoxide hydrolase N-terminal" evidence="9">
    <location>
        <begin position="51"/>
        <end position="161"/>
    </location>
</feature>
<dbReference type="GO" id="GO:0097176">
    <property type="term" value="P:epoxide metabolic process"/>
    <property type="evidence" value="ECO:0007669"/>
    <property type="project" value="TreeGrafter"/>
</dbReference>
<feature type="active site" description="Proton acceptor" evidence="7">
    <location>
        <position position="426"/>
    </location>
</feature>
<dbReference type="InterPro" id="IPR029058">
    <property type="entry name" value="AB_hydrolase_fold"/>
</dbReference>
<proteinExistence type="inferred from homology"/>
<evidence type="ECO:0000256" key="4">
    <source>
        <dbReference type="ARBA" id="ARBA00022797"/>
    </source>
</evidence>
<evidence type="ECO:0000313" key="10">
    <source>
        <dbReference type="EMBL" id="CAH1396962.1"/>
    </source>
</evidence>